<dbReference type="EMBL" id="JACAZH010000003">
    <property type="protein sequence ID" value="KAF7373089.1"/>
    <property type="molecule type" value="Genomic_DNA"/>
</dbReference>
<evidence type="ECO:0000313" key="2">
    <source>
        <dbReference type="Proteomes" id="UP000623467"/>
    </source>
</evidence>
<accession>A0A8H7DF24</accession>
<organism evidence="1 2">
    <name type="scientific">Mycena sanguinolenta</name>
    <dbReference type="NCBI Taxonomy" id="230812"/>
    <lineage>
        <taxon>Eukaryota</taxon>
        <taxon>Fungi</taxon>
        <taxon>Dikarya</taxon>
        <taxon>Basidiomycota</taxon>
        <taxon>Agaricomycotina</taxon>
        <taxon>Agaricomycetes</taxon>
        <taxon>Agaricomycetidae</taxon>
        <taxon>Agaricales</taxon>
        <taxon>Marasmiineae</taxon>
        <taxon>Mycenaceae</taxon>
        <taxon>Mycena</taxon>
    </lineage>
</organism>
<sequence length="474" mass="53114">MTFDLPPELWLDVFKSLPRSALTDVHAVSSQFSELSRPLLFSDFIFFPPHAYDERLERDERELARLTFWSSPKIAPYVRRCVVNLNGVQESVLMDPRTPSLIRTGLEAVARSTNLAALARRVVKLTVFGESVDSRWRSLPLVWACFEAVSRFTNLEKLRCHTCRTLGVELPALRVHDLPSLKSLHIGTAHLLPSVMSPPIKIRIEHFTHTEMPFPEPGRRSQMLSLDPSMLRRVDLASDAMFAVQHFLEDTHAQTSFRNLQVVNITVFETTFAELHASIAPFPAIHELGVKIRRRSLELGDLPSPLTPIAPHLSKFQGPADLLPLVLVGSAPHTLHISRGPALELLRGLHSSGRTTIDSVMSLVITTQYPDIAEGSILSDSLAFFPALEELRVVVHSGPYCAVAPITREALCAHIATTLRPFNALREVVFDWGLKLDDPSENVPPLPMLDGALRQAITGFESVKYERFNPWRKH</sequence>
<reference evidence="1" key="1">
    <citation type="submission" date="2020-05" db="EMBL/GenBank/DDBJ databases">
        <title>Mycena genomes resolve the evolution of fungal bioluminescence.</title>
        <authorList>
            <person name="Tsai I.J."/>
        </authorList>
    </citation>
    <scope>NUCLEOTIDE SEQUENCE</scope>
    <source>
        <strain evidence="1">160909Yilan</strain>
    </source>
</reference>
<proteinExistence type="predicted"/>
<gene>
    <name evidence="1" type="ORF">MSAN_00516700</name>
</gene>
<evidence type="ECO:0000313" key="1">
    <source>
        <dbReference type="EMBL" id="KAF7373089.1"/>
    </source>
</evidence>
<keyword evidence="2" id="KW-1185">Reference proteome</keyword>
<dbReference type="AlphaFoldDB" id="A0A8H7DF24"/>
<dbReference type="Proteomes" id="UP000623467">
    <property type="component" value="Unassembled WGS sequence"/>
</dbReference>
<protein>
    <submittedName>
        <fullName evidence="1">F-box domain-containing protein</fullName>
    </submittedName>
</protein>
<comment type="caution">
    <text evidence="1">The sequence shown here is derived from an EMBL/GenBank/DDBJ whole genome shotgun (WGS) entry which is preliminary data.</text>
</comment>
<dbReference type="OrthoDB" id="2991573at2759"/>
<name>A0A8H7DF24_9AGAR</name>